<feature type="transmembrane region" description="Helical" evidence="1">
    <location>
        <begin position="193"/>
        <end position="212"/>
    </location>
</feature>
<reference evidence="3 4" key="1">
    <citation type="submission" date="2016-09" db="EMBL/GenBank/DDBJ databases">
        <title>Extensive genetic diversity and differential bi-allelic expression allows diatom success in the polar Southern Ocean.</title>
        <authorList>
            <consortium name="DOE Joint Genome Institute"/>
            <person name="Mock T."/>
            <person name="Otillar R.P."/>
            <person name="Strauss J."/>
            <person name="Dupont C."/>
            <person name="Frickenhaus S."/>
            <person name="Maumus F."/>
            <person name="Mcmullan M."/>
            <person name="Sanges R."/>
            <person name="Schmutz J."/>
            <person name="Toseland A."/>
            <person name="Valas R."/>
            <person name="Veluchamy A."/>
            <person name="Ward B.J."/>
            <person name="Allen A."/>
            <person name="Barry K."/>
            <person name="Falciatore A."/>
            <person name="Ferrante M."/>
            <person name="Fortunato A.E."/>
            <person name="Gloeckner G."/>
            <person name="Gruber A."/>
            <person name="Hipkin R."/>
            <person name="Janech M."/>
            <person name="Kroth P."/>
            <person name="Leese F."/>
            <person name="Lindquist E."/>
            <person name="Lyon B.R."/>
            <person name="Martin J."/>
            <person name="Mayer C."/>
            <person name="Parker M."/>
            <person name="Quesneville H."/>
            <person name="Raymond J."/>
            <person name="Uhlig C."/>
            <person name="Valentin K.U."/>
            <person name="Worden A.Z."/>
            <person name="Armbrust E.V."/>
            <person name="Bowler C."/>
            <person name="Green B."/>
            <person name="Moulton V."/>
            <person name="Van Oosterhout C."/>
            <person name="Grigoriev I."/>
        </authorList>
    </citation>
    <scope>NUCLEOTIDE SEQUENCE [LARGE SCALE GENOMIC DNA]</scope>
    <source>
        <strain evidence="3 4">CCMP1102</strain>
    </source>
</reference>
<accession>A0A1E7EKY8</accession>
<gene>
    <name evidence="3" type="ORF">FRACYDRAFT_254279</name>
</gene>
<dbReference type="Pfam" id="PF01757">
    <property type="entry name" value="Acyl_transf_3"/>
    <property type="match status" value="1"/>
</dbReference>
<dbReference type="PANTHER" id="PTHR36927">
    <property type="entry name" value="BLR4337 PROTEIN"/>
    <property type="match status" value="1"/>
</dbReference>
<keyword evidence="4" id="KW-1185">Reference proteome</keyword>
<dbReference type="EMBL" id="KV784406">
    <property type="protein sequence ID" value="OEU06581.1"/>
    <property type="molecule type" value="Genomic_DNA"/>
</dbReference>
<evidence type="ECO:0000256" key="1">
    <source>
        <dbReference type="SAM" id="Phobius"/>
    </source>
</evidence>
<dbReference type="Proteomes" id="UP000095751">
    <property type="component" value="Unassembled WGS sequence"/>
</dbReference>
<feature type="transmembrane region" description="Helical" evidence="1">
    <location>
        <begin position="25"/>
        <end position="53"/>
    </location>
</feature>
<protein>
    <recommendedName>
        <fullName evidence="2">Acyltransferase 3 domain-containing protein</fullName>
    </recommendedName>
</protein>
<dbReference type="AlphaFoldDB" id="A0A1E7EKY8"/>
<feature type="transmembrane region" description="Helical" evidence="1">
    <location>
        <begin position="65"/>
        <end position="91"/>
    </location>
</feature>
<evidence type="ECO:0000313" key="3">
    <source>
        <dbReference type="EMBL" id="OEU06581.1"/>
    </source>
</evidence>
<evidence type="ECO:0000259" key="2">
    <source>
        <dbReference type="Pfam" id="PF01757"/>
    </source>
</evidence>
<dbReference type="PANTHER" id="PTHR36927:SF4">
    <property type="entry name" value="BLR5718 PROTEIN"/>
    <property type="match status" value="1"/>
</dbReference>
<keyword evidence="1" id="KW-1133">Transmembrane helix</keyword>
<dbReference type="InterPro" id="IPR050623">
    <property type="entry name" value="Glucan_succinyl_AcylTrfase"/>
</dbReference>
<feature type="transmembrane region" description="Helical" evidence="1">
    <location>
        <begin position="97"/>
        <end position="117"/>
    </location>
</feature>
<keyword evidence="1" id="KW-0812">Transmembrane</keyword>
<feature type="transmembrane region" description="Helical" evidence="1">
    <location>
        <begin position="232"/>
        <end position="257"/>
    </location>
</feature>
<dbReference type="InParanoid" id="A0A1E7EKY8"/>
<evidence type="ECO:0000313" key="4">
    <source>
        <dbReference type="Proteomes" id="UP000095751"/>
    </source>
</evidence>
<sequence>MENNSTAFSILYANWDESNHQQSMYAMKTICITNLLVAFTTVLTQYVVSQWIWSNSTKSKHYSPIYLVSGIIFFILWSFLMNADIGLYYPLPIGFRIATPLLVIGGVPLNLLFCYLWKRLFTTEEEEEEDSSHDETTTQVVMPLSVTKSMSPPLQEEEEEVVLVTVANELEQGEQEQIETTPTIPATKQKIDFINNIKIFLTCLVIISHVIYKFDLPFSPEEYILAGDPGSSWGIVVLAFIEVLLNSFFMHLFFFFSGYFCPSSLDKRGRYSFLFERVKRLGIPFVILGFTLYPYSSEGSYLFEGKYNLPYNILNDTT</sequence>
<organism evidence="3 4">
    <name type="scientific">Fragilariopsis cylindrus CCMP1102</name>
    <dbReference type="NCBI Taxonomy" id="635003"/>
    <lineage>
        <taxon>Eukaryota</taxon>
        <taxon>Sar</taxon>
        <taxon>Stramenopiles</taxon>
        <taxon>Ochrophyta</taxon>
        <taxon>Bacillariophyta</taxon>
        <taxon>Bacillariophyceae</taxon>
        <taxon>Bacillariophycidae</taxon>
        <taxon>Bacillariales</taxon>
        <taxon>Bacillariaceae</taxon>
        <taxon>Fragilariopsis</taxon>
    </lineage>
</organism>
<dbReference type="GO" id="GO:0016747">
    <property type="term" value="F:acyltransferase activity, transferring groups other than amino-acyl groups"/>
    <property type="evidence" value="ECO:0007669"/>
    <property type="project" value="InterPro"/>
</dbReference>
<proteinExistence type="predicted"/>
<feature type="domain" description="Acyltransferase 3" evidence="2">
    <location>
        <begin position="192"/>
        <end position="310"/>
    </location>
</feature>
<dbReference type="InterPro" id="IPR002656">
    <property type="entry name" value="Acyl_transf_3_dom"/>
</dbReference>
<feature type="transmembrane region" description="Helical" evidence="1">
    <location>
        <begin position="278"/>
        <end position="296"/>
    </location>
</feature>
<keyword evidence="1" id="KW-0472">Membrane</keyword>
<name>A0A1E7EKY8_9STRA</name>
<dbReference type="KEGG" id="fcy:FRACYDRAFT_254279"/>